<proteinExistence type="predicted"/>
<comment type="caution">
    <text evidence="2">The sequence shown here is derived from an EMBL/GenBank/DDBJ whole genome shotgun (WGS) entry which is preliminary data.</text>
</comment>
<dbReference type="PANTHER" id="PTHR24020:SF20">
    <property type="entry name" value="PH DOMAIN-CONTAINING PROTEIN"/>
    <property type="match status" value="1"/>
</dbReference>
<dbReference type="Gene3D" id="3.40.50.410">
    <property type="entry name" value="von Willebrand factor, type A domain"/>
    <property type="match status" value="2"/>
</dbReference>
<sequence length="557" mass="62449">MDRFFVSLDQTHLALVTFGREAQYVSNLKLRQWRSGRQNNVEKLIDSIPNELDNITNLDEGLQMAFDAHAEYDKIQQRRNIRTDARNVVIIFTDGKTHDTTRIGSMVKPSEKVTVIAVALGLKQNLHTLADAADDVIVWTKSDGSEKAESDVLKEIMDNFDFEPCEIKDALVSMEEDKCWLVENDSKTRNWAFEKCAWVAWKRGFNTFGVDGNNTCSSGYSATTFYKGGSRNNCQPKLGGIHSNVVYYFTDIPPPVIYGSIGCLKSSDPVMTTIPKDEVDRMPGDTTTEQCAWAARKQLNYMFAVKLGASPECTASQDTAINILDKAKEGTCKGNERQLFFVGAGSQCVYTKTNGDFAIVVDLKKENIQYLVTLVDSLDVDAEGNLVGVIATKTANAIKVKFNDMVDETALLRQIRAAAKNAGFKPSKDTYEHSIARAHELFTEKNGDRKAFRNVLLIVTDETDKFIHSKAADKISEWKKGKRVKTVVVGFGDYATPAVTKQTETTLTNFRSIDAAIVINTKYRAKKATYYQRSLNNILREMCPINRLIRNETETWN</sequence>
<evidence type="ECO:0000313" key="2">
    <source>
        <dbReference type="EMBL" id="KAJ7394364.1"/>
    </source>
</evidence>
<dbReference type="SUPFAM" id="SSF53300">
    <property type="entry name" value="vWA-like"/>
    <property type="match status" value="2"/>
</dbReference>
<evidence type="ECO:0000259" key="1">
    <source>
        <dbReference type="PROSITE" id="PS50234"/>
    </source>
</evidence>
<dbReference type="InterPro" id="IPR050525">
    <property type="entry name" value="ECM_Assembly_Org"/>
</dbReference>
<reference evidence="2" key="1">
    <citation type="submission" date="2023-01" db="EMBL/GenBank/DDBJ databases">
        <title>Genome assembly of the deep-sea coral Lophelia pertusa.</title>
        <authorList>
            <person name="Herrera S."/>
            <person name="Cordes E."/>
        </authorList>
    </citation>
    <scope>NUCLEOTIDE SEQUENCE</scope>
    <source>
        <strain evidence="2">USNM1676648</strain>
        <tissue evidence="2">Polyp</tissue>
    </source>
</reference>
<dbReference type="OrthoDB" id="5317514at2759"/>
<feature type="domain" description="VWFA" evidence="1">
    <location>
        <begin position="1"/>
        <end position="160"/>
    </location>
</feature>
<dbReference type="InterPro" id="IPR002035">
    <property type="entry name" value="VWF_A"/>
</dbReference>
<dbReference type="InterPro" id="IPR036465">
    <property type="entry name" value="vWFA_dom_sf"/>
</dbReference>
<name>A0A9X0DDU5_9CNID</name>
<organism evidence="2 3">
    <name type="scientific">Desmophyllum pertusum</name>
    <dbReference type="NCBI Taxonomy" id="174260"/>
    <lineage>
        <taxon>Eukaryota</taxon>
        <taxon>Metazoa</taxon>
        <taxon>Cnidaria</taxon>
        <taxon>Anthozoa</taxon>
        <taxon>Hexacorallia</taxon>
        <taxon>Scleractinia</taxon>
        <taxon>Caryophylliina</taxon>
        <taxon>Caryophylliidae</taxon>
        <taxon>Desmophyllum</taxon>
    </lineage>
</organism>
<dbReference type="AlphaFoldDB" id="A0A9X0DDU5"/>
<dbReference type="PANTHER" id="PTHR24020">
    <property type="entry name" value="COLLAGEN ALPHA"/>
    <property type="match status" value="1"/>
</dbReference>
<feature type="domain" description="VWFA" evidence="1">
    <location>
        <begin position="338"/>
        <end position="542"/>
    </location>
</feature>
<evidence type="ECO:0000313" key="3">
    <source>
        <dbReference type="Proteomes" id="UP001163046"/>
    </source>
</evidence>
<dbReference type="Proteomes" id="UP001163046">
    <property type="component" value="Unassembled WGS sequence"/>
</dbReference>
<protein>
    <recommendedName>
        <fullName evidence="1">VWFA domain-containing protein</fullName>
    </recommendedName>
</protein>
<dbReference type="CDD" id="cd00198">
    <property type="entry name" value="vWFA"/>
    <property type="match status" value="1"/>
</dbReference>
<accession>A0A9X0DDU5</accession>
<dbReference type="EMBL" id="MU825396">
    <property type="protein sequence ID" value="KAJ7394364.1"/>
    <property type="molecule type" value="Genomic_DNA"/>
</dbReference>
<dbReference type="Pfam" id="PF00092">
    <property type="entry name" value="VWA"/>
    <property type="match status" value="2"/>
</dbReference>
<gene>
    <name evidence="2" type="ORF">OS493_000170</name>
</gene>
<keyword evidence="3" id="KW-1185">Reference proteome</keyword>
<dbReference type="PROSITE" id="PS50234">
    <property type="entry name" value="VWFA"/>
    <property type="match status" value="2"/>
</dbReference>